<gene>
    <name evidence="2" type="ORF">DSM106044_04916</name>
</gene>
<dbReference type="EMBL" id="QGQD01000098">
    <property type="protein sequence ID" value="TLC98262.1"/>
    <property type="molecule type" value="Genomic_DNA"/>
</dbReference>
<evidence type="ECO:0000313" key="2">
    <source>
        <dbReference type="EMBL" id="TLC98262.1"/>
    </source>
</evidence>
<comment type="caution">
    <text evidence="2">The sequence shown here is derived from an EMBL/GenBank/DDBJ whole genome shotgun (WGS) entry which is preliminary data.</text>
</comment>
<keyword evidence="1" id="KW-0472">Membrane</keyword>
<reference evidence="2 3" key="1">
    <citation type="journal article" date="2019" name="Anaerobe">
        <title>Detection of Robinsoniella peoriensis in multiple bone samples of a trauma patient.</title>
        <authorList>
            <person name="Schrottner P."/>
            <person name="Hartwich K."/>
            <person name="Bunk B."/>
            <person name="Schober I."/>
            <person name="Helbig S."/>
            <person name="Rudolph W.W."/>
            <person name="Gunzer F."/>
        </authorList>
    </citation>
    <scope>NUCLEOTIDE SEQUENCE [LARGE SCALE GENOMIC DNA]</scope>
    <source>
        <strain evidence="2 3">DSM 106044</strain>
    </source>
</reference>
<dbReference type="PANTHER" id="PTHR41771:SF1">
    <property type="entry name" value="MEMBRANE PROTEIN"/>
    <property type="match status" value="1"/>
</dbReference>
<keyword evidence="1" id="KW-1133">Transmembrane helix</keyword>
<dbReference type="Proteomes" id="UP000306509">
    <property type="component" value="Unassembled WGS sequence"/>
</dbReference>
<dbReference type="InterPro" id="IPR012507">
    <property type="entry name" value="YibE_F"/>
</dbReference>
<dbReference type="RefSeq" id="WP_138003909.1">
    <property type="nucleotide sequence ID" value="NZ_QGQD01000098.1"/>
</dbReference>
<feature type="transmembrane region" description="Helical" evidence="1">
    <location>
        <begin position="259"/>
        <end position="284"/>
    </location>
</feature>
<feature type="transmembrane region" description="Helical" evidence="1">
    <location>
        <begin position="156"/>
        <end position="176"/>
    </location>
</feature>
<feature type="transmembrane region" description="Helical" evidence="1">
    <location>
        <begin position="210"/>
        <end position="232"/>
    </location>
</feature>
<feature type="transmembrane region" description="Helical" evidence="1">
    <location>
        <begin position="182"/>
        <end position="203"/>
    </location>
</feature>
<keyword evidence="1" id="KW-0812">Transmembrane</keyword>
<feature type="transmembrane region" description="Helical" evidence="1">
    <location>
        <begin position="131"/>
        <end position="149"/>
    </location>
</feature>
<name>A0A4U8Q2X8_9FIRM</name>
<organism evidence="2 3">
    <name type="scientific">Robinsoniella peoriensis</name>
    <dbReference type="NCBI Taxonomy" id="180332"/>
    <lineage>
        <taxon>Bacteria</taxon>
        <taxon>Bacillati</taxon>
        <taxon>Bacillota</taxon>
        <taxon>Clostridia</taxon>
        <taxon>Lachnospirales</taxon>
        <taxon>Lachnospiraceae</taxon>
        <taxon>Robinsoniella</taxon>
    </lineage>
</organism>
<accession>A0A4U8Q2X8</accession>
<dbReference type="Pfam" id="PF07907">
    <property type="entry name" value="YibE_F"/>
    <property type="match status" value="1"/>
</dbReference>
<dbReference type="AlphaFoldDB" id="A0A4U8Q2X8"/>
<dbReference type="STRING" id="180332.GCA_000797495_02285"/>
<feature type="transmembrane region" description="Helical" evidence="1">
    <location>
        <begin position="305"/>
        <end position="332"/>
    </location>
</feature>
<feature type="transmembrane region" description="Helical" evidence="1">
    <location>
        <begin position="12"/>
        <end position="29"/>
    </location>
</feature>
<feature type="transmembrane region" description="Helical" evidence="1">
    <location>
        <begin position="352"/>
        <end position="375"/>
    </location>
</feature>
<evidence type="ECO:0000313" key="3">
    <source>
        <dbReference type="Proteomes" id="UP000306509"/>
    </source>
</evidence>
<dbReference type="PANTHER" id="PTHR41771">
    <property type="entry name" value="MEMBRANE PROTEIN-RELATED"/>
    <property type="match status" value="1"/>
</dbReference>
<proteinExistence type="predicted"/>
<evidence type="ECO:0000256" key="1">
    <source>
        <dbReference type="SAM" id="Phobius"/>
    </source>
</evidence>
<protein>
    <submittedName>
        <fullName evidence="2">YibE/F-like protein</fullName>
    </submittedName>
</protein>
<keyword evidence="3" id="KW-1185">Reference proteome</keyword>
<sequence>MLKKYWMDKKWLAFLAVFILTIAATFIFYQKTDMSYEFADSSTIRYVKGKVTEVLSEELEKADGNDPRILGTQKVRVYIKEGEQKGKELEFDNVLSTTHNIYVKPGQAVLIKADMPEGAAPYYSIFNYDRTGGIAAIAVIFILLMALVGRSKGIKSVIGLLYVFLLIIGFLIPAIYSGWPPVLATVLMAVTASGVSMILLNGFSAKTWTAILSTVAGILIAAFVFAIFAWILSVDGYKLDEVEELILVSNSSGMKVGDILFAGTLVSSLGAIMDMTMSVAAPLYEMREANNKMSSREIYRTGLKIGKDMIGTMCETLVLAFTGTAITTLLLLKAYGIHMDQLLSSDYIAIELAQGLTGSIAVILAVPITSLLAGLSGKKGVHYL</sequence>